<dbReference type="SUPFAM" id="SSF55874">
    <property type="entry name" value="ATPase domain of HSP90 chaperone/DNA topoisomerase II/histidine kinase"/>
    <property type="match status" value="1"/>
</dbReference>
<evidence type="ECO:0000313" key="10">
    <source>
        <dbReference type="EMBL" id="QCQ21812.1"/>
    </source>
</evidence>
<dbReference type="RefSeq" id="WP_137423781.1">
    <property type="nucleotide sequence ID" value="NZ_CP040098.1"/>
</dbReference>
<name>A0A4P8L4W4_9BACT</name>
<dbReference type="Gene3D" id="1.10.287.130">
    <property type="match status" value="1"/>
</dbReference>
<reference evidence="10 11" key="2">
    <citation type="submission" date="2019-05" db="EMBL/GenBank/DDBJ databases">
        <authorList>
            <person name="Suflita J.M."/>
            <person name="Marks C.R."/>
        </authorList>
    </citation>
    <scope>NUCLEOTIDE SEQUENCE [LARGE SCALE GENOMIC DNA]</scope>
    <source>
        <strain evidence="10 11">ALDC</strain>
    </source>
</reference>
<dbReference type="InterPro" id="IPR004358">
    <property type="entry name" value="Sig_transdc_His_kin-like_C"/>
</dbReference>
<dbReference type="InterPro" id="IPR029016">
    <property type="entry name" value="GAF-like_dom_sf"/>
</dbReference>
<sequence>MTKTAMEMPRQSDVRLAKAGEPVPSDEQMIRRDKELQILIDISAVLHSSPKLDEVLQEALMAILRTLRLKMGAVYLMGGSDAGRHELRLAAHHGFGSTLTSDIQRFSVSDKWVERFDSHEPVVWFPREGIFFPTLRKRMAEEHIEEIIRIPLFTRKGVLGLLYLANHGDLQVRPDRKAFLATIGHQIGVAIENAQLLESVQRARMELEITFDAIQHSIFLIDHKSRILRINRTSEAVYGGMGCLIGRLYWDVLYQRDEPPSDCPITECLHSKRPVQREGPHPLWDGYYRYYAFPVLNRSGQLERVVYYEKDETEARKLEQRLQQNERLKALGTLAAGIAHEIRNPLATINFNAQLLHRELSLEPTQQEMFHDLIAEAKKIDAIVRQVLSFARPREPQFLPANLNAIVRNCYQLVRVHSRKTPIEFTLDLDEKVPPLVMDQDQITQVLMNLVINAVEAMPNGGTLRVSTRWFPDTASVVLEVRDSGEGILPEDQDRIFDPFFTRKTEGTGLGLSISRQILERHGAHIDVESRADSGTAFRVTFPSRWSRVLV</sequence>
<dbReference type="Pfam" id="PF02518">
    <property type="entry name" value="HATPase_c"/>
    <property type="match status" value="1"/>
</dbReference>
<dbReference type="InterPro" id="IPR013656">
    <property type="entry name" value="PAS_4"/>
</dbReference>
<dbReference type="GO" id="GO:0000155">
    <property type="term" value="F:phosphorelay sensor kinase activity"/>
    <property type="evidence" value="ECO:0007669"/>
    <property type="project" value="InterPro"/>
</dbReference>
<dbReference type="InterPro" id="IPR005467">
    <property type="entry name" value="His_kinase_dom"/>
</dbReference>
<dbReference type="PANTHER" id="PTHR43065">
    <property type="entry name" value="SENSOR HISTIDINE KINASE"/>
    <property type="match status" value="1"/>
</dbReference>
<dbReference type="Proteomes" id="UP000298602">
    <property type="component" value="Chromosome"/>
</dbReference>
<dbReference type="Gene3D" id="3.30.565.10">
    <property type="entry name" value="Histidine kinase-like ATPase, C-terminal domain"/>
    <property type="match status" value="1"/>
</dbReference>
<keyword evidence="4" id="KW-0808">Transferase</keyword>
<keyword evidence="11" id="KW-1185">Reference proteome</keyword>
<dbReference type="InterPro" id="IPR036890">
    <property type="entry name" value="HATPase_C_sf"/>
</dbReference>
<dbReference type="EC" id="2.7.13.3" evidence="2"/>
<dbReference type="SMART" id="SM00388">
    <property type="entry name" value="HisKA"/>
    <property type="match status" value="1"/>
</dbReference>
<dbReference type="SMART" id="SM00065">
    <property type="entry name" value="GAF"/>
    <property type="match status" value="1"/>
</dbReference>
<evidence type="ECO:0000256" key="7">
    <source>
        <dbReference type="ARBA" id="ARBA00022840"/>
    </source>
</evidence>
<dbReference type="SMART" id="SM00387">
    <property type="entry name" value="HATPase_c"/>
    <property type="match status" value="1"/>
</dbReference>
<dbReference type="Gene3D" id="3.30.450.20">
    <property type="entry name" value="PAS domain"/>
    <property type="match status" value="1"/>
</dbReference>
<dbReference type="EMBL" id="CP040098">
    <property type="protein sequence ID" value="QCQ21812.1"/>
    <property type="molecule type" value="Genomic_DNA"/>
</dbReference>
<evidence type="ECO:0000256" key="2">
    <source>
        <dbReference type="ARBA" id="ARBA00012438"/>
    </source>
</evidence>
<accession>A0A4P8L4W4</accession>
<dbReference type="PROSITE" id="PS50109">
    <property type="entry name" value="HIS_KIN"/>
    <property type="match status" value="1"/>
</dbReference>
<keyword evidence="6" id="KW-0418">Kinase</keyword>
<gene>
    <name evidence="10" type="ORF">FDQ92_06215</name>
</gene>
<feature type="domain" description="Histidine kinase" evidence="9">
    <location>
        <begin position="337"/>
        <end position="546"/>
    </location>
</feature>
<evidence type="ECO:0000256" key="1">
    <source>
        <dbReference type="ARBA" id="ARBA00000085"/>
    </source>
</evidence>
<dbReference type="Pfam" id="PF13492">
    <property type="entry name" value="GAF_3"/>
    <property type="match status" value="1"/>
</dbReference>
<evidence type="ECO:0000256" key="4">
    <source>
        <dbReference type="ARBA" id="ARBA00022679"/>
    </source>
</evidence>
<dbReference type="Gene3D" id="3.30.450.40">
    <property type="match status" value="1"/>
</dbReference>
<proteinExistence type="predicted"/>
<organism evidence="10 11">
    <name type="scientific">Desulfoglaeba alkanexedens ALDC</name>
    <dbReference type="NCBI Taxonomy" id="980445"/>
    <lineage>
        <taxon>Bacteria</taxon>
        <taxon>Pseudomonadati</taxon>
        <taxon>Thermodesulfobacteriota</taxon>
        <taxon>Syntrophobacteria</taxon>
        <taxon>Syntrophobacterales</taxon>
        <taxon>Syntrophobacteraceae</taxon>
        <taxon>Desulfoglaeba</taxon>
    </lineage>
</organism>
<comment type="catalytic activity">
    <reaction evidence="1">
        <text>ATP + protein L-histidine = ADP + protein N-phospho-L-histidine.</text>
        <dbReference type="EC" id="2.7.13.3"/>
    </reaction>
</comment>
<dbReference type="OrthoDB" id="9784397at2"/>
<dbReference type="AlphaFoldDB" id="A0A4P8L4W4"/>
<evidence type="ECO:0000256" key="5">
    <source>
        <dbReference type="ARBA" id="ARBA00022741"/>
    </source>
</evidence>
<dbReference type="SUPFAM" id="SSF55785">
    <property type="entry name" value="PYP-like sensor domain (PAS domain)"/>
    <property type="match status" value="1"/>
</dbReference>
<evidence type="ECO:0000256" key="8">
    <source>
        <dbReference type="ARBA" id="ARBA00023012"/>
    </source>
</evidence>
<keyword evidence="3" id="KW-0597">Phosphoprotein</keyword>
<dbReference type="CDD" id="cd00082">
    <property type="entry name" value="HisKA"/>
    <property type="match status" value="1"/>
</dbReference>
<protein>
    <recommendedName>
        <fullName evidence="2">histidine kinase</fullName>
        <ecNumber evidence="2">2.7.13.3</ecNumber>
    </recommendedName>
</protein>
<keyword evidence="5" id="KW-0547">Nucleotide-binding</keyword>
<dbReference type="PANTHER" id="PTHR43065:SF10">
    <property type="entry name" value="PEROXIDE STRESS-ACTIVATED HISTIDINE KINASE MAK3"/>
    <property type="match status" value="1"/>
</dbReference>
<evidence type="ECO:0000313" key="11">
    <source>
        <dbReference type="Proteomes" id="UP000298602"/>
    </source>
</evidence>
<dbReference type="Pfam" id="PF08448">
    <property type="entry name" value="PAS_4"/>
    <property type="match status" value="1"/>
</dbReference>
<dbReference type="GO" id="GO:0005524">
    <property type="term" value="F:ATP binding"/>
    <property type="evidence" value="ECO:0007669"/>
    <property type="project" value="UniProtKB-KW"/>
</dbReference>
<dbReference type="KEGG" id="dax:FDQ92_06215"/>
<dbReference type="PRINTS" id="PR00344">
    <property type="entry name" value="BCTRLSENSOR"/>
</dbReference>
<dbReference type="SUPFAM" id="SSF55781">
    <property type="entry name" value="GAF domain-like"/>
    <property type="match status" value="1"/>
</dbReference>
<dbReference type="InterPro" id="IPR003018">
    <property type="entry name" value="GAF"/>
</dbReference>
<reference evidence="10 11" key="1">
    <citation type="submission" date="2019-05" db="EMBL/GenBank/DDBJ databases">
        <title>The Complete Genome Sequence of the n-alkane-degrading Desulfoglaeba alkanexedens ALDC reveals multiple alkylsuccinate synthase gene clusters.</title>
        <authorList>
            <person name="Callaghan A.V."/>
            <person name="Davidova I.A."/>
            <person name="Duncan K.E."/>
            <person name="Morris B."/>
            <person name="McInerney M.J."/>
        </authorList>
    </citation>
    <scope>NUCLEOTIDE SEQUENCE [LARGE SCALE GENOMIC DNA]</scope>
    <source>
        <strain evidence="10 11">ALDC</strain>
    </source>
</reference>
<evidence type="ECO:0000256" key="6">
    <source>
        <dbReference type="ARBA" id="ARBA00022777"/>
    </source>
</evidence>
<dbReference type="SUPFAM" id="SSF47384">
    <property type="entry name" value="Homodimeric domain of signal transducing histidine kinase"/>
    <property type="match status" value="1"/>
</dbReference>
<dbReference type="InterPro" id="IPR003594">
    <property type="entry name" value="HATPase_dom"/>
</dbReference>
<evidence type="ECO:0000256" key="3">
    <source>
        <dbReference type="ARBA" id="ARBA00022553"/>
    </source>
</evidence>
<keyword evidence="8" id="KW-0902">Two-component regulatory system</keyword>
<evidence type="ECO:0000259" key="9">
    <source>
        <dbReference type="PROSITE" id="PS50109"/>
    </source>
</evidence>
<keyword evidence="7" id="KW-0067">ATP-binding</keyword>
<dbReference type="Pfam" id="PF00512">
    <property type="entry name" value="HisKA"/>
    <property type="match status" value="1"/>
</dbReference>
<dbReference type="InterPro" id="IPR036097">
    <property type="entry name" value="HisK_dim/P_sf"/>
</dbReference>
<dbReference type="InterPro" id="IPR003661">
    <property type="entry name" value="HisK_dim/P_dom"/>
</dbReference>
<dbReference type="InterPro" id="IPR035965">
    <property type="entry name" value="PAS-like_dom_sf"/>
</dbReference>